<evidence type="ECO:0000256" key="6">
    <source>
        <dbReference type="SAM" id="Phobius"/>
    </source>
</evidence>
<sequence>MGPIIARARSSHAIVSTFAAGIATRLLIFVMTILVARHLSPEGYGQFTFATGCAMLIAQTAGLGWPMLMSRLIPSFRAQSDWSSLRSLLRWGDIVVLSAAVVATAIVASLSLFPGARSEIAIGLGMALVLIIPSAINLARRSQLAGARRPALGILLDEGVPPLILIAALVIGVVADARHAVILLAISTALAAAAATVALWRATPREVWAAPAQGQPAVWMGMAFPLLLGLLSKLVMDRMDILMLGPLAGFEETGYYGSAYRLTYLVTFPQVMLMTVMTPMLSEMHASGRLAAMWRAFGLSSIFALATSVPASILLFIFSDEIMTLAYGAQYAPAGSTLQVLAIVQTLTALSIPCASLLIANGQGRSYGVFSLLGLAVNAGLNLVLIDAMGAAGAALASLAGAALIFSGQGWQILKLYRTSNMKD</sequence>
<feature type="transmembrane region" description="Helical" evidence="6">
    <location>
        <begin position="180"/>
        <end position="200"/>
    </location>
</feature>
<reference evidence="7 8" key="1">
    <citation type="submission" date="2014-06" db="EMBL/GenBank/DDBJ databases">
        <title>Rhizobium pelagicum/R2-400B4.</title>
        <authorList>
            <person name="Kimes N.E."/>
            <person name="Lopez-Perez M."/>
        </authorList>
    </citation>
    <scope>NUCLEOTIDE SEQUENCE [LARGE SCALE GENOMIC DNA]</scope>
    <source>
        <strain evidence="7 8">R2-400B4</strain>
    </source>
</reference>
<feature type="transmembrane region" description="Helical" evidence="6">
    <location>
        <begin position="293"/>
        <end position="318"/>
    </location>
</feature>
<evidence type="ECO:0000256" key="5">
    <source>
        <dbReference type="ARBA" id="ARBA00023136"/>
    </source>
</evidence>
<keyword evidence="8" id="KW-1185">Reference proteome</keyword>
<gene>
    <name evidence="7" type="ORF">GV68_25845</name>
</gene>
<dbReference type="InterPro" id="IPR050833">
    <property type="entry name" value="Poly_Biosynth_Transport"/>
</dbReference>
<dbReference type="RefSeq" id="WP_037165200.1">
    <property type="nucleotide sequence ID" value="NZ_JOKI01000008.1"/>
</dbReference>
<evidence type="ECO:0000256" key="4">
    <source>
        <dbReference type="ARBA" id="ARBA00022989"/>
    </source>
</evidence>
<keyword evidence="2" id="KW-1003">Cell membrane</keyword>
<dbReference type="OrthoDB" id="9800982at2"/>
<feature type="transmembrane region" description="Helical" evidence="6">
    <location>
        <begin position="151"/>
        <end position="174"/>
    </location>
</feature>
<feature type="transmembrane region" description="Helical" evidence="6">
    <location>
        <begin position="88"/>
        <end position="114"/>
    </location>
</feature>
<name>A0A922TB86_9HYPH</name>
<feature type="transmembrane region" description="Helical" evidence="6">
    <location>
        <begin position="392"/>
        <end position="414"/>
    </location>
</feature>
<dbReference type="GO" id="GO:0005886">
    <property type="term" value="C:plasma membrane"/>
    <property type="evidence" value="ECO:0007669"/>
    <property type="project" value="UniProtKB-SubCell"/>
</dbReference>
<feature type="transmembrane region" description="Helical" evidence="6">
    <location>
        <begin position="216"/>
        <end position="236"/>
    </location>
</feature>
<dbReference type="InterPro" id="IPR002797">
    <property type="entry name" value="Polysacc_synth"/>
</dbReference>
<feature type="transmembrane region" description="Helical" evidence="6">
    <location>
        <begin position="12"/>
        <end position="35"/>
    </location>
</feature>
<dbReference type="Proteomes" id="UP000052167">
    <property type="component" value="Unassembled WGS sequence"/>
</dbReference>
<proteinExistence type="predicted"/>
<keyword evidence="5 6" id="KW-0472">Membrane</keyword>
<evidence type="ECO:0000313" key="7">
    <source>
        <dbReference type="EMBL" id="KEQ08623.1"/>
    </source>
</evidence>
<comment type="caution">
    <text evidence="7">The sequence shown here is derived from an EMBL/GenBank/DDBJ whole genome shotgun (WGS) entry which is preliminary data.</text>
</comment>
<dbReference type="PANTHER" id="PTHR30250:SF11">
    <property type="entry name" value="O-ANTIGEN TRANSPORTER-RELATED"/>
    <property type="match status" value="1"/>
</dbReference>
<dbReference type="EMBL" id="JOKJ01000009">
    <property type="protein sequence ID" value="KEQ08623.1"/>
    <property type="molecule type" value="Genomic_DNA"/>
</dbReference>
<protein>
    <recommendedName>
        <fullName evidence="9">Polysaccharide biosynthesis protein C-terminal domain-containing protein</fullName>
    </recommendedName>
</protein>
<feature type="transmembrane region" description="Helical" evidence="6">
    <location>
        <begin position="262"/>
        <end position="281"/>
    </location>
</feature>
<feature type="transmembrane region" description="Helical" evidence="6">
    <location>
        <begin position="47"/>
        <end position="68"/>
    </location>
</feature>
<feature type="transmembrane region" description="Helical" evidence="6">
    <location>
        <begin position="338"/>
        <end position="360"/>
    </location>
</feature>
<comment type="subcellular location">
    <subcellularLocation>
        <location evidence="1">Cell membrane</location>
        <topology evidence="1">Multi-pass membrane protein</topology>
    </subcellularLocation>
</comment>
<evidence type="ECO:0000256" key="1">
    <source>
        <dbReference type="ARBA" id="ARBA00004651"/>
    </source>
</evidence>
<evidence type="ECO:0000256" key="3">
    <source>
        <dbReference type="ARBA" id="ARBA00022692"/>
    </source>
</evidence>
<dbReference type="Pfam" id="PF01943">
    <property type="entry name" value="Polysacc_synt"/>
    <property type="match status" value="1"/>
</dbReference>
<keyword evidence="3 6" id="KW-0812">Transmembrane</keyword>
<dbReference type="AlphaFoldDB" id="A0A922TB86"/>
<feature type="transmembrane region" description="Helical" evidence="6">
    <location>
        <begin position="367"/>
        <end position="386"/>
    </location>
</feature>
<dbReference type="PANTHER" id="PTHR30250">
    <property type="entry name" value="PST FAMILY PREDICTED COLANIC ACID TRANSPORTER"/>
    <property type="match status" value="1"/>
</dbReference>
<evidence type="ECO:0008006" key="9">
    <source>
        <dbReference type="Google" id="ProtNLM"/>
    </source>
</evidence>
<evidence type="ECO:0000313" key="8">
    <source>
        <dbReference type="Proteomes" id="UP000052167"/>
    </source>
</evidence>
<accession>A0A922TB86</accession>
<feature type="transmembrane region" description="Helical" evidence="6">
    <location>
        <begin position="120"/>
        <end position="139"/>
    </location>
</feature>
<evidence type="ECO:0000256" key="2">
    <source>
        <dbReference type="ARBA" id="ARBA00022475"/>
    </source>
</evidence>
<keyword evidence="4 6" id="KW-1133">Transmembrane helix</keyword>
<organism evidence="7 8">
    <name type="scientific">Pseudorhizobium pelagicum</name>
    <dbReference type="NCBI Taxonomy" id="1509405"/>
    <lineage>
        <taxon>Bacteria</taxon>
        <taxon>Pseudomonadati</taxon>
        <taxon>Pseudomonadota</taxon>
        <taxon>Alphaproteobacteria</taxon>
        <taxon>Hyphomicrobiales</taxon>
        <taxon>Rhizobiaceae</taxon>
        <taxon>Rhizobium/Agrobacterium group</taxon>
        <taxon>Pseudorhizobium</taxon>
    </lineage>
</organism>